<dbReference type="EMBL" id="JAJMLW010000004">
    <property type="protein sequence ID" value="MCI2242796.1"/>
    <property type="molecule type" value="Genomic_DNA"/>
</dbReference>
<dbReference type="RefSeq" id="WP_242166326.1">
    <property type="nucleotide sequence ID" value="NZ_JAJMLW010000004.1"/>
</dbReference>
<dbReference type="PANTHER" id="PTHR30353">
    <property type="entry name" value="INNER MEMBRANE PROTEIN DEDA-RELATED"/>
    <property type="match status" value="1"/>
</dbReference>
<comment type="caution">
    <text evidence="10">The sequence shown here is derived from an EMBL/GenBank/DDBJ whole genome shotgun (WGS) entry which is preliminary data.</text>
</comment>
<feature type="transmembrane region" description="Helical" evidence="8">
    <location>
        <begin position="18"/>
        <end position="47"/>
    </location>
</feature>
<keyword evidence="5 8" id="KW-1133">Transmembrane helix</keyword>
<feature type="domain" description="VTT" evidence="9">
    <location>
        <begin position="50"/>
        <end position="176"/>
    </location>
</feature>
<protein>
    <submittedName>
        <fullName evidence="10">VTT domain-containing protein</fullName>
    </submittedName>
</protein>
<dbReference type="Pfam" id="PF09335">
    <property type="entry name" value="VTT_dom"/>
    <property type="match status" value="1"/>
</dbReference>
<dbReference type="Proteomes" id="UP001430755">
    <property type="component" value="Unassembled WGS sequence"/>
</dbReference>
<evidence type="ECO:0000259" key="9">
    <source>
        <dbReference type="Pfam" id="PF09335"/>
    </source>
</evidence>
<evidence type="ECO:0000256" key="5">
    <source>
        <dbReference type="ARBA" id="ARBA00022989"/>
    </source>
</evidence>
<evidence type="ECO:0000256" key="7">
    <source>
        <dbReference type="SAM" id="MobiDB-lite"/>
    </source>
</evidence>
<keyword evidence="6 8" id="KW-0472">Membrane</keyword>
<feature type="compositionally biased region" description="Basic and acidic residues" evidence="7">
    <location>
        <begin position="251"/>
        <end position="284"/>
    </location>
</feature>
<evidence type="ECO:0000256" key="3">
    <source>
        <dbReference type="ARBA" id="ARBA00022475"/>
    </source>
</evidence>
<organism evidence="10 11">
    <name type="scientific">Adlercreutzia faecimuris</name>
    <dbReference type="NCBI Taxonomy" id="2897341"/>
    <lineage>
        <taxon>Bacteria</taxon>
        <taxon>Bacillati</taxon>
        <taxon>Actinomycetota</taxon>
        <taxon>Coriobacteriia</taxon>
        <taxon>Eggerthellales</taxon>
        <taxon>Eggerthellaceae</taxon>
        <taxon>Adlercreutzia</taxon>
    </lineage>
</organism>
<reference evidence="10" key="1">
    <citation type="submission" date="2021-11" db="EMBL/GenBank/DDBJ databases">
        <title>A Novel Adlercreutzia Species, isolated from a Allomyrina dichotoma larva feces.</title>
        <authorList>
            <person name="Suh M.K."/>
        </authorList>
    </citation>
    <scope>NUCLEOTIDE SEQUENCE</scope>
    <source>
        <strain evidence="10">JBNU-10</strain>
    </source>
</reference>
<gene>
    <name evidence="10" type="ORF">LPT13_10615</name>
</gene>
<feature type="compositionally biased region" description="Basic and acidic residues" evidence="7">
    <location>
        <begin position="307"/>
        <end position="316"/>
    </location>
</feature>
<comment type="similarity">
    <text evidence="2">Belongs to the DedA family.</text>
</comment>
<keyword evidence="11" id="KW-1185">Reference proteome</keyword>
<feature type="region of interest" description="Disordered" evidence="7">
    <location>
        <begin position="251"/>
        <end position="316"/>
    </location>
</feature>
<evidence type="ECO:0000313" key="11">
    <source>
        <dbReference type="Proteomes" id="UP001430755"/>
    </source>
</evidence>
<evidence type="ECO:0000256" key="1">
    <source>
        <dbReference type="ARBA" id="ARBA00004651"/>
    </source>
</evidence>
<proteinExistence type="inferred from homology"/>
<keyword evidence="3" id="KW-1003">Cell membrane</keyword>
<name>A0ABS9WIV9_9ACTN</name>
<evidence type="ECO:0000313" key="10">
    <source>
        <dbReference type="EMBL" id="MCI2242796.1"/>
    </source>
</evidence>
<dbReference type="PANTHER" id="PTHR30353:SF0">
    <property type="entry name" value="TRANSMEMBRANE PROTEIN"/>
    <property type="match status" value="1"/>
</dbReference>
<evidence type="ECO:0000256" key="6">
    <source>
        <dbReference type="ARBA" id="ARBA00023136"/>
    </source>
</evidence>
<evidence type="ECO:0000256" key="2">
    <source>
        <dbReference type="ARBA" id="ARBA00010792"/>
    </source>
</evidence>
<feature type="transmembrane region" description="Helical" evidence="8">
    <location>
        <begin position="158"/>
        <end position="178"/>
    </location>
</feature>
<dbReference type="InterPro" id="IPR032816">
    <property type="entry name" value="VTT_dom"/>
</dbReference>
<evidence type="ECO:0000256" key="8">
    <source>
        <dbReference type="SAM" id="Phobius"/>
    </source>
</evidence>
<feature type="transmembrane region" description="Helical" evidence="8">
    <location>
        <begin position="190"/>
        <end position="208"/>
    </location>
</feature>
<keyword evidence="4 8" id="KW-0812">Transmembrane</keyword>
<accession>A0ABS9WIV9</accession>
<dbReference type="InterPro" id="IPR032818">
    <property type="entry name" value="DedA-like"/>
</dbReference>
<comment type="subcellular location">
    <subcellularLocation>
        <location evidence="1">Cell membrane</location>
        <topology evidence="1">Multi-pass membrane protein</topology>
    </subcellularLocation>
</comment>
<evidence type="ECO:0000256" key="4">
    <source>
        <dbReference type="ARBA" id="ARBA00022692"/>
    </source>
</evidence>
<sequence>MGIIEFFVNLLKDPRGFIAAWIIALGPVWVYTPLFLIVFIETGLVFFPFLPGDSLLFAAGVFSADGGGLNLGATLVVFYAAAILGNTSNYWIARFFGARIIDSGKVKALTPERMAKLDHFFDRYGGLTIIITRFMPFFRTFAPFIAGTGHMHFGKFTLFNCIGGIAWVSLFVLVGYFFGGVPFVQDHFEVIVLGIVAVSVAPAVIGAVKAAMSARRAKAGDPVAQAEERVSDAEYERELVREKVRRAEAEAKEQAREAVAAERRAAEDAEREARAAADDAREAAEAVEPVAPEASGDQDAEVVPDARPARRENEEA</sequence>